<name>A0A286AB29_9PROT</name>
<evidence type="ECO:0000313" key="2">
    <source>
        <dbReference type="Proteomes" id="UP000219335"/>
    </source>
</evidence>
<gene>
    <name evidence="1" type="ORF">SAMN06297164_2070</name>
</gene>
<proteinExistence type="predicted"/>
<dbReference type="Proteomes" id="UP000219335">
    <property type="component" value="Unassembled WGS sequence"/>
</dbReference>
<dbReference type="EMBL" id="OCMU01000001">
    <property type="protein sequence ID" value="SOD19110.1"/>
    <property type="molecule type" value="Genomic_DNA"/>
</dbReference>
<dbReference type="AlphaFoldDB" id="A0A286AB29"/>
<organism evidence="1 2">
    <name type="scientific">Nitrosomonas ureae</name>
    <dbReference type="NCBI Taxonomy" id="44577"/>
    <lineage>
        <taxon>Bacteria</taxon>
        <taxon>Pseudomonadati</taxon>
        <taxon>Pseudomonadota</taxon>
        <taxon>Betaproteobacteria</taxon>
        <taxon>Nitrosomonadales</taxon>
        <taxon>Nitrosomonadaceae</taxon>
        <taxon>Nitrosomonas</taxon>
    </lineage>
</organism>
<sequence length="449" mass="50622">MPRPTTGILVRFDEDRRADLLRERFEGDFSPFTDALSVRDWLLGDVAIALLSFSEQTIDFICLARKRNQVVTSKNRIEFSSIVSLDGILIEAVEARLSQQIQNHFIRVSRGVGGIFPAATWAQVLDSIKTERPGIASEIDRLISLLQFSGYRITGEAAKVLLQERDALGIALDIFSGSNKLRDRVLGEWAPSKEQLTEFDEGEKTAKFVSRPGAISSFIKGIPHQYIQEEAAIQHDLFNWPGMTPMHEVGISVFESGDRRLEVIYANRNDLEHTLGVDLLYYNESFQLFVLVQYKLMQEEGDEMLYRPNAQLRSELALMDGFSATHRSTDSITTHEQFRLNDDGFMLKFVPQKGLRPASGELIKGMYVSREYMHFLLGPNGPVGSRGGSKITFDNAPRYMTNSQFTALVNEGWIGTRGVQSAEIQTIVKRFYETGRAVVVAQEKNVHDV</sequence>
<reference evidence="1 2" key="1">
    <citation type="submission" date="2017-09" db="EMBL/GenBank/DDBJ databases">
        <authorList>
            <person name="Ehlers B."/>
            <person name="Leendertz F.H."/>
        </authorList>
    </citation>
    <scope>NUCLEOTIDE SEQUENCE [LARGE SCALE GENOMIC DNA]</scope>
    <source>
        <strain evidence="1 2">Nm42</strain>
    </source>
</reference>
<evidence type="ECO:0000313" key="1">
    <source>
        <dbReference type="EMBL" id="SOD19110.1"/>
    </source>
</evidence>
<protein>
    <submittedName>
        <fullName evidence="1">Uncharacterized protein</fullName>
    </submittedName>
</protein>
<accession>A0A286AB29</accession>